<keyword evidence="4" id="KW-0574">Periplasm</keyword>
<dbReference type="CDD" id="cd13590">
    <property type="entry name" value="PBP2_PotD_PotF_like"/>
    <property type="match status" value="1"/>
</dbReference>
<dbReference type="Pfam" id="PF13416">
    <property type="entry name" value="SBP_bac_8"/>
    <property type="match status" value="1"/>
</dbReference>
<dbReference type="SUPFAM" id="SSF53850">
    <property type="entry name" value="Periplasmic binding protein-like II"/>
    <property type="match status" value="1"/>
</dbReference>
<dbReference type="GO" id="GO:0015846">
    <property type="term" value="P:polyamine transport"/>
    <property type="evidence" value="ECO:0007669"/>
    <property type="project" value="InterPro"/>
</dbReference>
<organism evidence="5 6">
    <name type="scientific">Dongia mobilis</name>
    <dbReference type="NCBI Taxonomy" id="578943"/>
    <lineage>
        <taxon>Bacteria</taxon>
        <taxon>Pseudomonadati</taxon>
        <taxon>Pseudomonadota</taxon>
        <taxon>Alphaproteobacteria</taxon>
        <taxon>Rhodospirillales</taxon>
        <taxon>Dongiaceae</taxon>
        <taxon>Dongia</taxon>
    </lineage>
</organism>
<comment type="caution">
    <text evidence="5">The sequence shown here is derived from an EMBL/GenBank/DDBJ whole genome shotgun (WGS) entry which is preliminary data.</text>
</comment>
<dbReference type="GO" id="GO:0019808">
    <property type="term" value="F:polyamine binding"/>
    <property type="evidence" value="ECO:0007669"/>
    <property type="project" value="InterPro"/>
</dbReference>
<keyword evidence="6" id="KW-1185">Reference proteome</keyword>
<keyword evidence="3" id="KW-0732">Signal</keyword>
<dbReference type="InterPro" id="IPR006311">
    <property type="entry name" value="TAT_signal"/>
</dbReference>
<evidence type="ECO:0000313" key="5">
    <source>
        <dbReference type="EMBL" id="TDQ82205.1"/>
    </source>
</evidence>
<accession>A0A4R6WXA1</accession>
<dbReference type="OrthoDB" id="9769319at2"/>
<dbReference type="InterPro" id="IPR001188">
    <property type="entry name" value="Sperm_putr-bd"/>
</dbReference>
<dbReference type="AlphaFoldDB" id="A0A4R6WXA1"/>
<dbReference type="NCBIfam" id="TIGR01409">
    <property type="entry name" value="TAT_signal_seq"/>
    <property type="match status" value="1"/>
</dbReference>
<evidence type="ECO:0000256" key="4">
    <source>
        <dbReference type="ARBA" id="ARBA00022764"/>
    </source>
</evidence>
<evidence type="ECO:0000313" key="6">
    <source>
        <dbReference type="Proteomes" id="UP000295783"/>
    </source>
</evidence>
<reference evidence="5 6" key="1">
    <citation type="submission" date="2019-03" db="EMBL/GenBank/DDBJ databases">
        <title>Genomic Encyclopedia of Type Strains, Phase III (KMG-III): the genomes of soil and plant-associated and newly described type strains.</title>
        <authorList>
            <person name="Whitman W."/>
        </authorList>
    </citation>
    <scope>NUCLEOTIDE SEQUENCE [LARGE SCALE GENOMIC DNA]</scope>
    <source>
        <strain evidence="5 6">CGMCC 1.7660</strain>
    </source>
</reference>
<dbReference type="InterPro" id="IPR019546">
    <property type="entry name" value="TAT_signal_bac_arc"/>
</dbReference>
<dbReference type="PRINTS" id="PR00909">
    <property type="entry name" value="SPERMDNBNDNG"/>
</dbReference>
<gene>
    <name evidence="5" type="ORF">A8950_2027</name>
</gene>
<sequence length="381" mass="42137">MTDPRKEFIAQLRRYQMGSISRRHFLGVTGLGTAMAVLAGAVPGLRPRPTFAAGEIGDKVSLTSWPNYHDQANLDAFAEMTGATVELTVFGSNEEMYAKLKAGGTGWDVFVPTNYTIQNYVDADLIDPLDLAQIPNYDPASLTDPRMTEPGSIGGKVYAVHKDWGTTGFVQNTKELPDKITSWKEFWDITKDKASGRVMVHDYQLTTIGNALKYFGYSFNSNDEKELADAEKLLIEAKPHLFAINSDYQPSMRNGDAWMSVAWTGDGKQLHKDIPEIVYVLGKEGGEIWSDFYAVPKAAPNKKGAYALINYLLDPEVNTKELLFHGYPVADKRVIAKLPPDVANDPIMYPAAELLTPLEFGASDVLTNPLRAEIMARFKSA</sequence>
<keyword evidence="2" id="KW-0813">Transport</keyword>
<dbReference type="RefSeq" id="WP_133613503.1">
    <property type="nucleotide sequence ID" value="NZ_SNYW01000008.1"/>
</dbReference>
<dbReference type="EMBL" id="SNYW01000008">
    <property type="protein sequence ID" value="TDQ82205.1"/>
    <property type="molecule type" value="Genomic_DNA"/>
</dbReference>
<dbReference type="PROSITE" id="PS51318">
    <property type="entry name" value="TAT"/>
    <property type="match status" value="1"/>
</dbReference>
<evidence type="ECO:0000256" key="2">
    <source>
        <dbReference type="ARBA" id="ARBA00022448"/>
    </source>
</evidence>
<dbReference type="GO" id="GO:0042597">
    <property type="term" value="C:periplasmic space"/>
    <property type="evidence" value="ECO:0007669"/>
    <property type="project" value="UniProtKB-SubCell"/>
</dbReference>
<protein>
    <submittedName>
        <fullName evidence="5">Spermidine/putrescine transport system substrate-binding protein</fullName>
    </submittedName>
</protein>
<dbReference type="InterPro" id="IPR006059">
    <property type="entry name" value="SBP"/>
</dbReference>
<comment type="subcellular location">
    <subcellularLocation>
        <location evidence="1">Periplasm</location>
    </subcellularLocation>
</comment>
<dbReference type="PANTHER" id="PTHR30222:SF17">
    <property type="entry name" value="SPERMIDINE_PUTRESCINE-BINDING PERIPLASMIC PROTEIN"/>
    <property type="match status" value="1"/>
</dbReference>
<proteinExistence type="predicted"/>
<dbReference type="Gene3D" id="3.40.190.10">
    <property type="entry name" value="Periplasmic binding protein-like II"/>
    <property type="match status" value="2"/>
</dbReference>
<dbReference type="Proteomes" id="UP000295783">
    <property type="component" value="Unassembled WGS sequence"/>
</dbReference>
<name>A0A4R6WXA1_9PROT</name>
<evidence type="ECO:0000256" key="3">
    <source>
        <dbReference type="ARBA" id="ARBA00022729"/>
    </source>
</evidence>
<evidence type="ECO:0000256" key="1">
    <source>
        <dbReference type="ARBA" id="ARBA00004418"/>
    </source>
</evidence>
<dbReference type="PANTHER" id="PTHR30222">
    <property type="entry name" value="SPERMIDINE/PUTRESCINE-BINDING PERIPLASMIC PROTEIN"/>
    <property type="match status" value="1"/>
</dbReference>